<dbReference type="RefSeq" id="WP_190970025.1">
    <property type="nucleotide sequence ID" value="NZ_JACJTB010000041.1"/>
</dbReference>
<dbReference type="PANTHER" id="PTHR45947:SF3">
    <property type="entry name" value="SULFOQUINOVOSYL TRANSFERASE SQD2"/>
    <property type="match status" value="1"/>
</dbReference>
<protein>
    <submittedName>
        <fullName evidence="1">Glycosyltransferase</fullName>
    </submittedName>
</protein>
<keyword evidence="2" id="KW-1185">Reference proteome</keyword>
<dbReference type="PANTHER" id="PTHR45947">
    <property type="entry name" value="SULFOQUINOVOSYL TRANSFERASE SQD2"/>
    <property type="match status" value="1"/>
</dbReference>
<dbReference type="EMBL" id="JACJTB010000041">
    <property type="protein sequence ID" value="MBD2597361.1"/>
    <property type="molecule type" value="Genomic_DNA"/>
</dbReference>
<dbReference type="Proteomes" id="UP000603457">
    <property type="component" value="Unassembled WGS sequence"/>
</dbReference>
<reference evidence="1 2" key="1">
    <citation type="journal article" date="2020" name="ISME J.">
        <title>Comparative genomics reveals insights into cyanobacterial evolution and habitat adaptation.</title>
        <authorList>
            <person name="Chen M.Y."/>
            <person name="Teng W.K."/>
            <person name="Zhao L."/>
            <person name="Hu C.X."/>
            <person name="Zhou Y.K."/>
            <person name="Han B.P."/>
            <person name="Song L.R."/>
            <person name="Shu W.S."/>
        </authorList>
    </citation>
    <scope>NUCLEOTIDE SEQUENCE [LARGE SCALE GENOMIC DNA]</scope>
    <source>
        <strain evidence="1 2">FACHB-130</strain>
    </source>
</reference>
<dbReference type="Gene3D" id="3.40.50.2000">
    <property type="entry name" value="Glycogen Phosphorylase B"/>
    <property type="match status" value="2"/>
</dbReference>
<name>A0ABR8G2B6_9NOSO</name>
<accession>A0ABR8G2B6</accession>
<evidence type="ECO:0000313" key="2">
    <source>
        <dbReference type="Proteomes" id="UP000603457"/>
    </source>
</evidence>
<dbReference type="SUPFAM" id="SSF53756">
    <property type="entry name" value="UDP-Glycosyltransferase/glycogen phosphorylase"/>
    <property type="match status" value="1"/>
</dbReference>
<evidence type="ECO:0000313" key="1">
    <source>
        <dbReference type="EMBL" id="MBD2597361.1"/>
    </source>
</evidence>
<dbReference type="InterPro" id="IPR050194">
    <property type="entry name" value="Glycosyltransferase_grp1"/>
</dbReference>
<dbReference type="Pfam" id="PF13692">
    <property type="entry name" value="Glyco_trans_1_4"/>
    <property type="match status" value="1"/>
</dbReference>
<sequence length="442" mass="50829">MVRQQKSKEAIVGQHSLSVGILVDLEWGLYAGGHVKCWERFAEAAINFPQIELTIYYLGHKPQEIAIAPNVRYRILPPMLGTKHIPFLHERSRNTDLALYHLGLARQLRHHDVLHITSAFSFSRTAHWIAQRYNIPLVCSTHTDLGSFTRIYSQEIIRRILVWEWLANLIWERWKLGERLEQQMMRRWHKLISDSDWVLLSKPEDLPVMQKFVSQSRLSRLRRGIDKQRFHPRHRDRTLLQTTFGIPPEVPVLLFVGRVDESKRIMTLAQAACQLLDQGYALHVLIVGEGTAKAKIQHLLAPHVTLTGVLPQESLAWIYASADMFVFPSDSEISPNVVLEAKSSGLPVFVAAHSGSVQFIQQPDIDGIVVADSSPRTWADALKPYLQDLRMRRGVSQAARQYIEHCHPAWREVFQEDLLPIWQKMKFLSHTKLGITSTGRRK</sequence>
<comment type="caution">
    <text evidence="1">The sequence shown here is derived from an EMBL/GenBank/DDBJ whole genome shotgun (WGS) entry which is preliminary data.</text>
</comment>
<gene>
    <name evidence="1" type="ORF">H6G74_24010</name>
</gene>
<organism evidence="1 2">
    <name type="scientific">Nostoc spongiaeforme FACHB-130</name>
    <dbReference type="NCBI Taxonomy" id="1357510"/>
    <lineage>
        <taxon>Bacteria</taxon>
        <taxon>Bacillati</taxon>
        <taxon>Cyanobacteriota</taxon>
        <taxon>Cyanophyceae</taxon>
        <taxon>Nostocales</taxon>
        <taxon>Nostocaceae</taxon>
        <taxon>Nostoc</taxon>
    </lineage>
</organism>
<proteinExistence type="predicted"/>